<dbReference type="GO" id="GO:0016791">
    <property type="term" value="F:phosphatase activity"/>
    <property type="evidence" value="ECO:0007669"/>
    <property type="project" value="TreeGrafter"/>
</dbReference>
<dbReference type="SUPFAM" id="SSF56300">
    <property type="entry name" value="Metallo-dependent phosphatases"/>
    <property type="match status" value="1"/>
</dbReference>
<dbReference type="GO" id="GO:0008803">
    <property type="term" value="F:bis(5'-nucleosyl)-tetraphosphatase (symmetrical) activity"/>
    <property type="evidence" value="ECO:0007669"/>
    <property type="project" value="TreeGrafter"/>
</dbReference>
<reference evidence="2 3" key="1">
    <citation type="submission" date="2019-10" db="EMBL/GenBank/DDBJ databases">
        <title>Draft whole-genome sequence of the purple nonsulfur photosynthetic bacterium Roseospira navarrensis DSM 15114.</title>
        <authorList>
            <person name="Kyndt J.A."/>
            <person name="Meyer T.E."/>
        </authorList>
    </citation>
    <scope>NUCLEOTIDE SEQUENCE [LARGE SCALE GENOMIC DNA]</scope>
    <source>
        <strain evidence="2 3">DSM 15114</strain>
    </source>
</reference>
<organism evidence="2 3">
    <name type="scientific">Roseospira navarrensis</name>
    <dbReference type="NCBI Taxonomy" id="140058"/>
    <lineage>
        <taxon>Bacteria</taxon>
        <taxon>Pseudomonadati</taxon>
        <taxon>Pseudomonadota</taxon>
        <taxon>Alphaproteobacteria</taxon>
        <taxon>Rhodospirillales</taxon>
        <taxon>Rhodospirillaceae</taxon>
        <taxon>Roseospira</taxon>
    </lineage>
</organism>
<evidence type="ECO:0000259" key="1">
    <source>
        <dbReference type="Pfam" id="PF00149"/>
    </source>
</evidence>
<dbReference type="InterPro" id="IPR004843">
    <property type="entry name" value="Calcineurin-like_PHP"/>
</dbReference>
<accession>A0A7X2D3V0</accession>
<dbReference type="RefSeq" id="WP_153341180.1">
    <property type="nucleotide sequence ID" value="NZ_WIVE01000005.1"/>
</dbReference>
<comment type="caution">
    <text evidence="2">The sequence shown here is derived from an EMBL/GenBank/DDBJ whole genome shotgun (WGS) entry which is preliminary data.</text>
</comment>
<sequence length="262" mass="28242">MPVLTDWIPRLRDALRPGARAGSGAAPRTPEGLRLYAIGDVHGRKDLLDRLHDRIRADIARHPDRTPVVIHLGDYVDRGPDSRGVVETLCGDPFPGVETLALRGNHEDAMLAFLNDPIGASAWLGFGGVQTLTSYGVAVPADPGPEALAAMSRALGAALPDTHRAFLRSLLDYAERGDYLFVHAGIRPGVPLERQDRADLMYIREPFLSHRRPLGHMVVHGHHVGDGPVVKSNRIGIDTGAFATGCLTGLVLDGAERAFLTT</sequence>
<dbReference type="InterPro" id="IPR029052">
    <property type="entry name" value="Metallo-depent_PP-like"/>
</dbReference>
<dbReference type="EMBL" id="WIVE01000005">
    <property type="protein sequence ID" value="MQX35560.1"/>
    <property type="molecule type" value="Genomic_DNA"/>
</dbReference>
<name>A0A7X2D3V0_9PROT</name>
<dbReference type="PANTHER" id="PTHR42850">
    <property type="entry name" value="METALLOPHOSPHOESTERASE"/>
    <property type="match status" value="1"/>
</dbReference>
<dbReference type="PANTHER" id="PTHR42850:SF4">
    <property type="entry name" value="ZINC-DEPENDENT ENDOPOLYPHOSPHATASE"/>
    <property type="match status" value="1"/>
</dbReference>
<dbReference type="InterPro" id="IPR050126">
    <property type="entry name" value="Ap4A_hydrolase"/>
</dbReference>
<keyword evidence="3" id="KW-1185">Reference proteome</keyword>
<dbReference type="AlphaFoldDB" id="A0A7X2D3V0"/>
<feature type="domain" description="Calcineurin-like phosphoesterase" evidence="1">
    <location>
        <begin position="34"/>
        <end position="127"/>
    </location>
</feature>
<dbReference type="GO" id="GO:0110154">
    <property type="term" value="P:RNA decapping"/>
    <property type="evidence" value="ECO:0007669"/>
    <property type="project" value="TreeGrafter"/>
</dbReference>
<dbReference type="Proteomes" id="UP000434582">
    <property type="component" value="Unassembled WGS sequence"/>
</dbReference>
<proteinExistence type="predicted"/>
<dbReference type="Pfam" id="PF00149">
    <property type="entry name" value="Metallophos"/>
    <property type="match status" value="1"/>
</dbReference>
<dbReference type="GO" id="GO:0005737">
    <property type="term" value="C:cytoplasm"/>
    <property type="evidence" value="ECO:0007669"/>
    <property type="project" value="TreeGrafter"/>
</dbReference>
<evidence type="ECO:0000313" key="3">
    <source>
        <dbReference type="Proteomes" id="UP000434582"/>
    </source>
</evidence>
<gene>
    <name evidence="2" type="ORF">GHC57_03420</name>
</gene>
<evidence type="ECO:0000313" key="2">
    <source>
        <dbReference type="EMBL" id="MQX35560.1"/>
    </source>
</evidence>
<dbReference type="CDD" id="cd00144">
    <property type="entry name" value="MPP_PPP_family"/>
    <property type="match status" value="1"/>
</dbReference>
<dbReference type="Gene3D" id="3.60.21.10">
    <property type="match status" value="1"/>
</dbReference>
<protein>
    <submittedName>
        <fullName evidence="2">Serine/threonine protein phosphatase</fullName>
    </submittedName>
</protein>
<dbReference type="OrthoDB" id="9807890at2"/>